<name>A0A0E9LX24_9BACT</name>
<dbReference type="InterPro" id="IPR012944">
    <property type="entry name" value="SusD_RagB_dom"/>
</dbReference>
<keyword evidence="4" id="KW-0472">Membrane</keyword>
<evidence type="ECO:0000313" key="9">
    <source>
        <dbReference type="EMBL" id="GAO29681.1"/>
    </source>
</evidence>
<protein>
    <submittedName>
        <fullName evidence="9">Outer membrane protein</fullName>
    </submittedName>
</protein>
<feature type="domain" description="RagB/SusD" evidence="7">
    <location>
        <begin position="311"/>
        <end position="500"/>
    </location>
</feature>
<dbReference type="CDD" id="cd08977">
    <property type="entry name" value="SusD"/>
    <property type="match status" value="1"/>
</dbReference>
<dbReference type="PROSITE" id="PS51257">
    <property type="entry name" value="PROKAR_LIPOPROTEIN"/>
    <property type="match status" value="1"/>
</dbReference>
<evidence type="ECO:0000256" key="6">
    <source>
        <dbReference type="SAM" id="SignalP"/>
    </source>
</evidence>
<evidence type="ECO:0000259" key="8">
    <source>
        <dbReference type="Pfam" id="PF14322"/>
    </source>
</evidence>
<keyword evidence="10" id="KW-1185">Reference proteome</keyword>
<dbReference type="Proteomes" id="UP000032900">
    <property type="component" value="Unassembled WGS sequence"/>
</dbReference>
<dbReference type="SUPFAM" id="SSF48452">
    <property type="entry name" value="TPR-like"/>
    <property type="match status" value="1"/>
</dbReference>
<evidence type="ECO:0000256" key="3">
    <source>
        <dbReference type="ARBA" id="ARBA00022729"/>
    </source>
</evidence>
<evidence type="ECO:0000256" key="4">
    <source>
        <dbReference type="ARBA" id="ARBA00023136"/>
    </source>
</evidence>
<dbReference type="STRING" id="1236989.JCM15548_11897"/>
<dbReference type="EMBL" id="BAZW01000011">
    <property type="protein sequence ID" value="GAO29681.1"/>
    <property type="molecule type" value="Genomic_DNA"/>
</dbReference>
<sequence length="500" mass="56015">MKNITFFATLTLALLLTFTSCEDFLEKAPMDKVSTDGTLTEADAVAMVNAAYQPLQWPKLYNMRMWTTDIMAGNSVVGANGGTDGIETSDLANFTASSANAAAVDIWRGPNPGILRCNLVLQEIPQLDIDEALKNRLLGEAYFLRAHYNFILVRVFGDVPLSLTPALPGSDLSQKRKPQEEVYRQILKDTQAAIELLPAKSEYGNSDLGRASKDAALAMMAKIKLTLASTNILQGDFYTSVINLCDSVTALGYDLALYNYADNFDARIDNNPESLFEVQYDGDPSEDFWGNANRSSWLSTFMGPRNSGLVAGGWGWNQPTQEFVDAYEEGDLRKDITIFYEGGPSFDGKDYDPSWSGTGYNVRKFLAPFSVSYEYNTNPANFVVYRYADVLLMKAEALNELGRTNEAEEPLNMVRDRAGLAPIEDQTQDQMRELIIHERRMELAFEGHRWFDLVRIQDGAYAVNFFKSIGKQNVTRDRLLFPIPQEEIDDNPQMTQNKGY</sequence>
<dbReference type="OrthoDB" id="617686at2"/>
<organism evidence="9 10">
    <name type="scientific">Geofilum rubicundum JCM 15548</name>
    <dbReference type="NCBI Taxonomy" id="1236989"/>
    <lineage>
        <taxon>Bacteria</taxon>
        <taxon>Pseudomonadati</taxon>
        <taxon>Bacteroidota</taxon>
        <taxon>Bacteroidia</taxon>
        <taxon>Marinilabiliales</taxon>
        <taxon>Marinilabiliaceae</taxon>
        <taxon>Geofilum</taxon>
    </lineage>
</organism>
<keyword evidence="5" id="KW-0998">Cell outer membrane</keyword>
<evidence type="ECO:0000256" key="1">
    <source>
        <dbReference type="ARBA" id="ARBA00004442"/>
    </source>
</evidence>
<evidence type="ECO:0000259" key="7">
    <source>
        <dbReference type="Pfam" id="PF07980"/>
    </source>
</evidence>
<comment type="subcellular location">
    <subcellularLocation>
        <location evidence="1">Cell outer membrane</location>
    </subcellularLocation>
</comment>
<evidence type="ECO:0000313" key="10">
    <source>
        <dbReference type="Proteomes" id="UP000032900"/>
    </source>
</evidence>
<reference evidence="9 10" key="1">
    <citation type="journal article" date="2015" name="Microbes Environ.">
        <title>Distribution and evolution of nitrogen fixation genes in the phylum bacteroidetes.</title>
        <authorList>
            <person name="Inoue J."/>
            <person name="Oshima K."/>
            <person name="Suda W."/>
            <person name="Sakamoto M."/>
            <person name="Iino T."/>
            <person name="Noda S."/>
            <person name="Hongoh Y."/>
            <person name="Hattori M."/>
            <person name="Ohkuma M."/>
        </authorList>
    </citation>
    <scope>NUCLEOTIDE SEQUENCE [LARGE SCALE GENOMIC DNA]</scope>
    <source>
        <strain evidence="9">JCM 15548</strain>
    </source>
</reference>
<accession>A0A0E9LX24</accession>
<dbReference type="InterPro" id="IPR033985">
    <property type="entry name" value="SusD-like_N"/>
</dbReference>
<dbReference type="RefSeq" id="WP_062124136.1">
    <property type="nucleotide sequence ID" value="NZ_BAZW01000011.1"/>
</dbReference>
<dbReference type="GO" id="GO:0009279">
    <property type="term" value="C:cell outer membrane"/>
    <property type="evidence" value="ECO:0007669"/>
    <property type="project" value="UniProtKB-SubCell"/>
</dbReference>
<comment type="caution">
    <text evidence="9">The sequence shown here is derived from an EMBL/GenBank/DDBJ whole genome shotgun (WGS) entry which is preliminary data.</text>
</comment>
<proteinExistence type="inferred from homology"/>
<dbReference type="InterPro" id="IPR011990">
    <property type="entry name" value="TPR-like_helical_dom_sf"/>
</dbReference>
<evidence type="ECO:0000256" key="2">
    <source>
        <dbReference type="ARBA" id="ARBA00006275"/>
    </source>
</evidence>
<feature type="chain" id="PRO_5002428701" evidence="6">
    <location>
        <begin position="24"/>
        <end position="500"/>
    </location>
</feature>
<dbReference type="AlphaFoldDB" id="A0A0E9LX24"/>
<dbReference type="Gene3D" id="1.25.40.390">
    <property type="match status" value="1"/>
</dbReference>
<dbReference type="Pfam" id="PF14322">
    <property type="entry name" value="SusD-like_3"/>
    <property type="match status" value="1"/>
</dbReference>
<keyword evidence="3 6" id="KW-0732">Signal</keyword>
<evidence type="ECO:0000256" key="5">
    <source>
        <dbReference type="ARBA" id="ARBA00023237"/>
    </source>
</evidence>
<comment type="similarity">
    <text evidence="2">Belongs to the SusD family.</text>
</comment>
<dbReference type="Pfam" id="PF07980">
    <property type="entry name" value="SusD_RagB"/>
    <property type="match status" value="1"/>
</dbReference>
<feature type="domain" description="SusD-like N-terminal" evidence="8">
    <location>
        <begin position="23"/>
        <end position="225"/>
    </location>
</feature>
<feature type="signal peptide" evidence="6">
    <location>
        <begin position="1"/>
        <end position="23"/>
    </location>
</feature>
<gene>
    <name evidence="9" type="ORF">JCM15548_11897</name>
</gene>